<feature type="compositionally biased region" description="Polar residues" evidence="1">
    <location>
        <begin position="153"/>
        <end position="164"/>
    </location>
</feature>
<feature type="region of interest" description="Disordered" evidence="1">
    <location>
        <begin position="1"/>
        <end position="174"/>
    </location>
</feature>
<feature type="compositionally biased region" description="Basic and acidic residues" evidence="1">
    <location>
        <begin position="49"/>
        <end position="58"/>
    </location>
</feature>
<dbReference type="EMBL" id="HACG01016600">
    <property type="protein sequence ID" value="CEK63465.1"/>
    <property type="molecule type" value="Transcribed_RNA"/>
</dbReference>
<feature type="compositionally biased region" description="Polar residues" evidence="1">
    <location>
        <begin position="63"/>
        <end position="75"/>
    </location>
</feature>
<feature type="non-terminal residue" evidence="2">
    <location>
        <position position="174"/>
    </location>
</feature>
<evidence type="ECO:0000313" key="2">
    <source>
        <dbReference type="EMBL" id="CEK63465.1"/>
    </source>
</evidence>
<feature type="compositionally biased region" description="Polar residues" evidence="1">
    <location>
        <begin position="106"/>
        <end position="136"/>
    </location>
</feature>
<reference evidence="2" key="1">
    <citation type="submission" date="2014-12" db="EMBL/GenBank/DDBJ databases">
        <title>Insight into the proteome of Arion vulgaris.</title>
        <authorList>
            <person name="Aradska J."/>
            <person name="Bulat T."/>
            <person name="Smidak R."/>
            <person name="Sarate P."/>
            <person name="Gangsoo J."/>
            <person name="Sialana F."/>
            <person name="Bilban M."/>
            <person name="Lubec G."/>
        </authorList>
    </citation>
    <scope>NUCLEOTIDE SEQUENCE</scope>
    <source>
        <tissue evidence="2">Skin</tissue>
    </source>
</reference>
<protein>
    <submittedName>
        <fullName evidence="2">Uncharacterized protein</fullName>
    </submittedName>
</protein>
<evidence type="ECO:0000256" key="1">
    <source>
        <dbReference type="SAM" id="MobiDB-lite"/>
    </source>
</evidence>
<accession>A0A0B6Z713</accession>
<feature type="non-terminal residue" evidence="2">
    <location>
        <position position="1"/>
    </location>
</feature>
<feature type="compositionally biased region" description="Basic and acidic residues" evidence="1">
    <location>
        <begin position="24"/>
        <end position="35"/>
    </location>
</feature>
<proteinExistence type="predicted"/>
<name>A0A0B6Z713_9EUPU</name>
<feature type="compositionally biased region" description="Polar residues" evidence="1">
    <location>
        <begin position="1"/>
        <end position="18"/>
    </location>
</feature>
<dbReference type="AlphaFoldDB" id="A0A0B6Z713"/>
<organism evidence="2">
    <name type="scientific">Arion vulgaris</name>
    <dbReference type="NCBI Taxonomy" id="1028688"/>
    <lineage>
        <taxon>Eukaryota</taxon>
        <taxon>Metazoa</taxon>
        <taxon>Spiralia</taxon>
        <taxon>Lophotrochozoa</taxon>
        <taxon>Mollusca</taxon>
        <taxon>Gastropoda</taxon>
        <taxon>Heterobranchia</taxon>
        <taxon>Euthyneura</taxon>
        <taxon>Panpulmonata</taxon>
        <taxon>Eupulmonata</taxon>
        <taxon>Stylommatophora</taxon>
        <taxon>Helicina</taxon>
        <taxon>Arionoidea</taxon>
        <taxon>Arionidae</taxon>
        <taxon>Arion</taxon>
    </lineage>
</organism>
<gene>
    <name evidence="2" type="primary">ORF48396</name>
</gene>
<sequence length="174" mass="19233">FTSPDDMNSDASGESGTCDSGRGTSDEDIKFDHSPGRGPWRAGEQYVTARDRSFDHVMPHNIRMTSNSPKSQGQGCSHLPQRHQAPKSEKPQFNDSNIELQGGFRTKSSYHNQQPPSMFTTGPPSLVRQQNHNIMHNSHKSHNGNQDMLRPSSVLSFTQQSSAVSMDDDTSTTT</sequence>